<dbReference type="AlphaFoldDB" id="A0A319EGH3"/>
<gene>
    <name evidence="2" type="ORF">BO78DRAFT_416503</name>
</gene>
<reference evidence="2 3" key="1">
    <citation type="submission" date="2018-02" db="EMBL/GenBank/DDBJ databases">
        <title>The genomes of Aspergillus section Nigri reveals drivers in fungal speciation.</title>
        <authorList>
            <consortium name="DOE Joint Genome Institute"/>
            <person name="Vesth T.C."/>
            <person name="Nybo J."/>
            <person name="Theobald S."/>
            <person name="Brandl J."/>
            <person name="Frisvad J.C."/>
            <person name="Nielsen K.F."/>
            <person name="Lyhne E.K."/>
            <person name="Kogle M.E."/>
            <person name="Kuo A."/>
            <person name="Riley R."/>
            <person name="Clum A."/>
            <person name="Nolan M."/>
            <person name="Lipzen A."/>
            <person name="Salamov A."/>
            <person name="Henrissat B."/>
            <person name="Wiebenga A."/>
            <person name="De vries R.P."/>
            <person name="Grigoriev I.V."/>
            <person name="Mortensen U.H."/>
            <person name="Andersen M.R."/>
            <person name="Baker S.E."/>
        </authorList>
    </citation>
    <scope>NUCLEOTIDE SEQUENCE [LARGE SCALE GENOMIC DNA]</scope>
    <source>
        <strain evidence="2 3">CBS 121057</strain>
    </source>
</reference>
<name>A0A319EGH3_ASPSB</name>
<accession>A0A319EGH3</accession>
<protein>
    <submittedName>
        <fullName evidence="2">Uncharacterized protein</fullName>
    </submittedName>
</protein>
<dbReference type="VEuPathDB" id="FungiDB:BO78DRAFT_416503"/>
<evidence type="ECO:0000313" key="2">
    <source>
        <dbReference type="EMBL" id="PYI08611.1"/>
    </source>
</evidence>
<sequence>MSVSLKGLNVSYLSPEYRSPTSALRDFLGNGGKSLAVLVIHLISVAVASGSRLRTRQVA</sequence>
<evidence type="ECO:0000256" key="1">
    <source>
        <dbReference type="SAM" id="Phobius"/>
    </source>
</evidence>
<proteinExistence type="predicted"/>
<feature type="transmembrane region" description="Helical" evidence="1">
    <location>
        <begin position="34"/>
        <end position="53"/>
    </location>
</feature>
<organism evidence="2 3">
    <name type="scientific">Aspergillus sclerotiicarbonarius (strain CBS 121057 / IBT 28362)</name>
    <dbReference type="NCBI Taxonomy" id="1448318"/>
    <lineage>
        <taxon>Eukaryota</taxon>
        <taxon>Fungi</taxon>
        <taxon>Dikarya</taxon>
        <taxon>Ascomycota</taxon>
        <taxon>Pezizomycotina</taxon>
        <taxon>Eurotiomycetes</taxon>
        <taxon>Eurotiomycetidae</taxon>
        <taxon>Eurotiales</taxon>
        <taxon>Aspergillaceae</taxon>
        <taxon>Aspergillus</taxon>
        <taxon>Aspergillus subgen. Circumdati</taxon>
    </lineage>
</organism>
<keyword evidence="1" id="KW-1133">Transmembrane helix</keyword>
<keyword evidence="3" id="KW-1185">Reference proteome</keyword>
<evidence type="ECO:0000313" key="3">
    <source>
        <dbReference type="Proteomes" id="UP000248423"/>
    </source>
</evidence>
<keyword evidence="1" id="KW-0812">Transmembrane</keyword>
<dbReference type="Proteomes" id="UP000248423">
    <property type="component" value="Unassembled WGS sequence"/>
</dbReference>
<keyword evidence="1" id="KW-0472">Membrane</keyword>
<dbReference type="EMBL" id="KZ826333">
    <property type="protein sequence ID" value="PYI08611.1"/>
    <property type="molecule type" value="Genomic_DNA"/>
</dbReference>